<evidence type="ECO:0000256" key="10">
    <source>
        <dbReference type="SAM" id="Coils"/>
    </source>
</evidence>
<comment type="caution">
    <text evidence="11">The sequence shown here is derived from an EMBL/GenBank/DDBJ whole genome shotgun (WGS) entry which is preliminary data.</text>
</comment>
<keyword evidence="4 8" id="KW-0812">Transmembrane</keyword>
<evidence type="ECO:0000256" key="2">
    <source>
        <dbReference type="ARBA" id="ARBA00022475"/>
    </source>
</evidence>
<keyword evidence="8" id="KW-0997">Cell inner membrane</keyword>
<comment type="function">
    <text evidence="8">Essential cell division protein. May link together the upstream cell division proteins, which are predominantly cytoplasmic, with the downstream cell division proteins, which are predominantly periplasmic.</text>
</comment>
<keyword evidence="5 8" id="KW-1133">Transmembrane helix</keyword>
<evidence type="ECO:0000313" key="11">
    <source>
        <dbReference type="EMBL" id="MDT0618086.1"/>
    </source>
</evidence>
<reference evidence="11 12" key="1">
    <citation type="submission" date="2023-09" db="EMBL/GenBank/DDBJ databases">
        <authorList>
            <person name="Rey-Velasco X."/>
        </authorList>
    </citation>
    <scope>NUCLEOTIDE SEQUENCE [LARGE SCALE GENOMIC DNA]</scope>
    <source>
        <strain evidence="11 12">P385</strain>
    </source>
</reference>
<evidence type="ECO:0000256" key="5">
    <source>
        <dbReference type="ARBA" id="ARBA00022989"/>
    </source>
</evidence>
<comment type="subcellular location">
    <subcellularLocation>
        <location evidence="8">Cell inner membrane</location>
        <topology evidence="8">Single-pass type II membrane protein</topology>
    </subcellularLocation>
    <subcellularLocation>
        <location evidence="1">Cell membrane</location>
        <topology evidence="1">Single-pass type II membrane protein</topology>
    </subcellularLocation>
    <text evidence="8">Localizes to the division septum where it forms a ring structure.</text>
</comment>
<evidence type="ECO:0000256" key="8">
    <source>
        <dbReference type="HAMAP-Rule" id="MF_00910"/>
    </source>
</evidence>
<feature type="coiled-coil region" evidence="10">
    <location>
        <begin position="23"/>
        <end position="57"/>
    </location>
</feature>
<organism evidence="11 12">
    <name type="scientific">Spectribacter acetivorans</name>
    <dbReference type="NCBI Taxonomy" id="3075603"/>
    <lineage>
        <taxon>Bacteria</taxon>
        <taxon>Pseudomonadati</taxon>
        <taxon>Pseudomonadota</taxon>
        <taxon>Gammaproteobacteria</taxon>
        <taxon>Salinisphaerales</taxon>
        <taxon>Salinisphaeraceae</taxon>
        <taxon>Spectribacter</taxon>
    </lineage>
</organism>
<comment type="subunit">
    <text evidence="8">Part of a complex composed of FtsB, FtsL and FtsQ.</text>
</comment>
<evidence type="ECO:0000256" key="9">
    <source>
        <dbReference type="NCBIfam" id="TIGR02209"/>
    </source>
</evidence>
<evidence type="ECO:0000256" key="4">
    <source>
        <dbReference type="ARBA" id="ARBA00022692"/>
    </source>
</evidence>
<name>A0ABU3B6L2_9GAMM</name>
<dbReference type="GO" id="GO:0051301">
    <property type="term" value="P:cell division"/>
    <property type="evidence" value="ECO:0007669"/>
    <property type="project" value="UniProtKB-KW"/>
</dbReference>
<keyword evidence="3 8" id="KW-0132">Cell division</keyword>
<dbReference type="Proteomes" id="UP001259982">
    <property type="component" value="Unassembled WGS sequence"/>
</dbReference>
<protein>
    <recommendedName>
        <fullName evidence="8 9">Cell division protein FtsL</fullName>
    </recommendedName>
</protein>
<keyword evidence="7 8" id="KW-0131">Cell cycle</keyword>
<keyword evidence="2 8" id="KW-1003">Cell membrane</keyword>
<evidence type="ECO:0000256" key="3">
    <source>
        <dbReference type="ARBA" id="ARBA00022618"/>
    </source>
</evidence>
<dbReference type="NCBIfam" id="TIGR02209">
    <property type="entry name" value="ftsL_broad"/>
    <property type="match status" value="1"/>
</dbReference>
<sequence length="90" mass="10303">MTGRRAVLLTVLGGVALASSVAVIEAKHQSRELQSELQVLRVERDRLRTEWSQLQLEESAWANPDRVARMAREQLDMQVPRHFELIEAQP</sequence>
<dbReference type="InterPro" id="IPR011922">
    <property type="entry name" value="Cell_div_FtsL"/>
</dbReference>
<accession>A0ABU3B6L2</accession>
<evidence type="ECO:0000256" key="6">
    <source>
        <dbReference type="ARBA" id="ARBA00023136"/>
    </source>
</evidence>
<evidence type="ECO:0000313" key="12">
    <source>
        <dbReference type="Proteomes" id="UP001259982"/>
    </source>
</evidence>
<gene>
    <name evidence="8 11" type="primary">ftsL</name>
    <name evidence="11" type="ORF">RM531_06340</name>
</gene>
<dbReference type="Pfam" id="PF04999">
    <property type="entry name" value="FtsL"/>
    <property type="match status" value="1"/>
</dbReference>
<evidence type="ECO:0000256" key="1">
    <source>
        <dbReference type="ARBA" id="ARBA00004401"/>
    </source>
</evidence>
<keyword evidence="6 8" id="KW-0472">Membrane</keyword>
<dbReference type="RefSeq" id="WP_311658131.1">
    <property type="nucleotide sequence ID" value="NZ_JAVRHY010000004.1"/>
</dbReference>
<dbReference type="EMBL" id="JAVRHY010000004">
    <property type="protein sequence ID" value="MDT0618086.1"/>
    <property type="molecule type" value="Genomic_DNA"/>
</dbReference>
<proteinExistence type="inferred from homology"/>
<dbReference type="PANTHER" id="PTHR37479:SF1">
    <property type="entry name" value="CELL DIVISION PROTEIN FTSL"/>
    <property type="match status" value="1"/>
</dbReference>
<evidence type="ECO:0000256" key="7">
    <source>
        <dbReference type="ARBA" id="ARBA00023306"/>
    </source>
</evidence>
<comment type="similarity">
    <text evidence="8">Belongs to the FtsL family.</text>
</comment>
<dbReference type="HAMAP" id="MF_00910">
    <property type="entry name" value="FtsL"/>
    <property type="match status" value="1"/>
</dbReference>
<keyword evidence="10" id="KW-0175">Coiled coil</keyword>
<keyword evidence="12" id="KW-1185">Reference proteome</keyword>
<dbReference type="PANTHER" id="PTHR37479">
    <property type="entry name" value="CELL DIVISION PROTEIN FTSL"/>
    <property type="match status" value="1"/>
</dbReference>